<name>A0AAD5N1Z3_PARTN</name>
<dbReference type="AlphaFoldDB" id="A0AAD5N1Z3"/>
<proteinExistence type="predicted"/>
<dbReference type="EMBL" id="JAHQIW010003833">
    <property type="protein sequence ID" value="KAJ1360276.1"/>
    <property type="molecule type" value="Genomic_DNA"/>
</dbReference>
<sequence length="126" mass="14004">MAKGPLSASSELQRSNAPAQVKCNQSIECAEIDGMDSVNVADASKLSIQWTDGLRSEFDINDIMEHTELERPIVLSDYVTAWKQLGINELPRMDIDLIVQLLYVVVNAVHLVCLQRHPKISLVMGN</sequence>
<evidence type="ECO:0000313" key="1">
    <source>
        <dbReference type="EMBL" id="KAJ1360276.1"/>
    </source>
</evidence>
<reference evidence="1" key="1">
    <citation type="submission" date="2021-06" db="EMBL/GenBank/DDBJ databases">
        <title>Parelaphostrongylus tenuis whole genome reference sequence.</title>
        <authorList>
            <person name="Garwood T.J."/>
            <person name="Larsen P.A."/>
            <person name="Fountain-Jones N.M."/>
            <person name="Garbe J.R."/>
            <person name="Macchietto M.G."/>
            <person name="Kania S.A."/>
            <person name="Gerhold R.W."/>
            <person name="Richards J.E."/>
            <person name="Wolf T.M."/>
        </authorList>
    </citation>
    <scope>NUCLEOTIDE SEQUENCE</scope>
    <source>
        <strain evidence="1">MNPRO001-30</strain>
        <tissue evidence="1">Meninges</tissue>
    </source>
</reference>
<evidence type="ECO:0000313" key="2">
    <source>
        <dbReference type="Proteomes" id="UP001196413"/>
    </source>
</evidence>
<accession>A0AAD5N1Z3</accession>
<organism evidence="1 2">
    <name type="scientific">Parelaphostrongylus tenuis</name>
    <name type="common">Meningeal worm</name>
    <dbReference type="NCBI Taxonomy" id="148309"/>
    <lineage>
        <taxon>Eukaryota</taxon>
        <taxon>Metazoa</taxon>
        <taxon>Ecdysozoa</taxon>
        <taxon>Nematoda</taxon>
        <taxon>Chromadorea</taxon>
        <taxon>Rhabditida</taxon>
        <taxon>Rhabditina</taxon>
        <taxon>Rhabditomorpha</taxon>
        <taxon>Strongyloidea</taxon>
        <taxon>Metastrongylidae</taxon>
        <taxon>Parelaphostrongylus</taxon>
    </lineage>
</organism>
<comment type="caution">
    <text evidence="1">The sequence shown here is derived from an EMBL/GenBank/DDBJ whole genome shotgun (WGS) entry which is preliminary data.</text>
</comment>
<keyword evidence="2" id="KW-1185">Reference proteome</keyword>
<protein>
    <submittedName>
        <fullName evidence="1">Uncharacterized protein</fullName>
    </submittedName>
</protein>
<gene>
    <name evidence="1" type="ORF">KIN20_019203</name>
</gene>
<dbReference type="Proteomes" id="UP001196413">
    <property type="component" value="Unassembled WGS sequence"/>
</dbReference>